<dbReference type="GO" id="GO:0005829">
    <property type="term" value="C:cytosol"/>
    <property type="evidence" value="ECO:0007669"/>
    <property type="project" value="TreeGrafter"/>
</dbReference>
<dbReference type="InterPro" id="IPR027911">
    <property type="entry name" value="DUF4604"/>
</dbReference>
<reference evidence="5" key="1">
    <citation type="submission" date="2016-04" db="UniProtKB">
        <authorList>
            <consortium name="WormBaseParasite"/>
        </authorList>
    </citation>
    <scope>IDENTIFICATION</scope>
</reference>
<dbReference type="InterPro" id="IPR038511">
    <property type="entry name" value="TAP42/TAP46-like_sf"/>
</dbReference>
<feature type="region of interest" description="Disordered" evidence="1">
    <location>
        <begin position="125"/>
        <end position="147"/>
    </location>
</feature>
<protein>
    <submittedName>
        <fullName evidence="5">DUF4604 domain-containing protein</fullName>
    </submittedName>
</protein>
<sequence length="498" mass="57011">MQSECSLPDLFTKILQNYLKIKKDKIASSDKGFKDLIEQSCALCDEAIRKVNQVDLFSKNESLDDLSTPSIRYLTLLSFLAFYTGQKFDRDERLTSLKLSQTYYDEFFDSIESYGFPDLPKREKSSADGLVSDGNLQPARVDPEKQRNEKIRVYKEKKSLDDRLEKFLSLSSSIVDEEILREESIALVRYWAFTAIEDLRLIKTEVELLERFQGQQRPQQSPPRPKASDSTQFPLLITKEKILAATFGAGYPSVPTMTLDQFVDLQVRQGLMPAPQKLNSKAFTNGNNNGASWRRIDPTATAEAKEAAEEKAARDDALEDAHSEEQRAKAQRFDEFKDEHRRAEEPAFIKRFREQSGMKPEATIENKMRSRIQFDNDDDFRDREDEAPQVVAGIGVSEEEASEYVQKNLVKYLRGKDGSDSDKPKDERTPEEIEAENAGKILFCRPKAKQSKKSEDKAKKKKDSEHSKKFEKLKERGKKNENPGGTLSFSLDEEEEDD</sequence>
<dbReference type="STRING" id="6216.A0A0R3SF41"/>
<reference evidence="3 4" key="2">
    <citation type="submission" date="2018-11" db="EMBL/GenBank/DDBJ databases">
        <authorList>
            <consortium name="Pathogen Informatics"/>
        </authorList>
    </citation>
    <scope>NUCLEOTIDE SEQUENCE [LARGE SCALE GENOMIC DNA]</scope>
</reference>
<evidence type="ECO:0000313" key="3">
    <source>
        <dbReference type="EMBL" id="VDL32633.1"/>
    </source>
</evidence>
<feature type="compositionally biased region" description="Basic and acidic residues" evidence="1">
    <location>
        <begin position="303"/>
        <end position="386"/>
    </location>
</feature>
<dbReference type="GO" id="GO:0051721">
    <property type="term" value="F:protein phosphatase 2A binding"/>
    <property type="evidence" value="ECO:0007669"/>
    <property type="project" value="TreeGrafter"/>
</dbReference>
<dbReference type="GO" id="GO:0009966">
    <property type="term" value="P:regulation of signal transduction"/>
    <property type="evidence" value="ECO:0007669"/>
    <property type="project" value="InterPro"/>
</dbReference>
<feature type="compositionally biased region" description="Basic and acidic residues" evidence="1">
    <location>
        <begin position="452"/>
        <end position="481"/>
    </location>
</feature>
<organism evidence="5">
    <name type="scientific">Hymenolepis diminuta</name>
    <name type="common">Rat tapeworm</name>
    <dbReference type="NCBI Taxonomy" id="6216"/>
    <lineage>
        <taxon>Eukaryota</taxon>
        <taxon>Metazoa</taxon>
        <taxon>Spiralia</taxon>
        <taxon>Lophotrochozoa</taxon>
        <taxon>Platyhelminthes</taxon>
        <taxon>Cestoda</taxon>
        <taxon>Eucestoda</taxon>
        <taxon>Cyclophyllidea</taxon>
        <taxon>Hymenolepididae</taxon>
        <taxon>Hymenolepis</taxon>
    </lineage>
</organism>
<dbReference type="WBParaSite" id="HDID_0000343101-mRNA-1">
    <property type="protein sequence ID" value="HDID_0000343101-mRNA-1"/>
    <property type="gene ID" value="HDID_0000343101"/>
</dbReference>
<dbReference type="InterPro" id="IPR007304">
    <property type="entry name" value="TAP46-like"/>
</dbReference>
<evidence type="ECO:0000313" key="5">
    <source>
        <dbReference type="WBParaSite" id="HDID_0000343101-mRNA-1"/>
    </source>
</evidence>
<evidence type="ECO:0000256" key="1">
    <source>
        <dbReference type="SAM" id="MobiDB-lite"/>
    </source>
</evidence>
<dbReference type="EMBL" id="UYSG01001037">
    <property type="protein sequence ID" value="VDL32633.1"/>
    <property type="molecule type" value="Genomic_DNA"/>
</dbReference>
<name>A0A0R3SF41_HYMDI</name>
<dbReference type="Proteomes" id="UP000274504">
    <property type="component" value="Unassembled WGS sequence"/>
</dbReference>
<dbReference type="Pfam" id="PF15377">
    <property type="entry name" value="DUF4604"/>
    <property type="match status" value="1"/>
</dbReference>
<accession>A0A0R3SF41</accession>
<feature type="domain" description="DUF4604" evidence="2">
    <location>
        <begin position="342"/>
        <end position="493"/>
    </location>
</feature>
<dbReference type="AlphaFoldDB" id="A0A0R3SF41"/>
<dbReference type="GO" id="GO:0035303">
    <property type="term" value="P:regulation of dephosphorylation"/>
    <property type="evidence" value="ECO:0007669"/>
    <property type="project" value="TreeGrafter"/>
</dbReference>
<dbReference type="Gene3D" id="1.25.40.540">
    <property type="entry name" value="TAP42-like family"/>
    <property type="match status" value="1"/>
</dbReference>
<feature type="region of interest" description="Disordered" evidence="1">
    <location>
        <begin position="300"/>
        <end position="395"/>
    </location>
</feature>
<dbReference type="Pfam" id="PF04177">
    <property type="entry name" value="TAP42"/>
    <property type="match status" value="1"/>
</dbReference>
<proteinExistence type="predicted"/>
<dbReference type="OrthoDB" id="10261753at2759"/>
<evidence type="ECO:0000313" key="4">
    <source>
        <dbReference type="Proteomes" id="UP000274504"/>
    </source>
</evidence>
<feature type="compositionally biased region" description="Basic and acidic residues" evidence="1">
    <location>
        <begin position="414"/>
        <end position="431"/>
    </location>
</feature>
<gene>
    <name evidence="3" type="ORF">HDID_LOCUS3429</name>
</gene>
<dbReference type="PANTHER" id="PTHR10933">
    <property type="entry name" value="IMMUNOGLOBULIN-BINDING PROTEIN 1"/>
    <property type="match status" value="1"/>
</dbReference>
<feature type="region of interest" description="Disordered" evidence="1">
    <location>
        <begin position="413"/>
        <end position="498"/>
    </location>
</feature>
<dbReference type="PANTHER" id="PTHR10933:SF9">
    <property type="entry name" value="IMMUNOGLOBULIN-BINDING PROTEIN 1"/>
    <property type="match status" value="1"/>
</dbReference>
<evidence type="ECO:0000259" key="2">
    <source>
        <dbReference type="Pfam" id="PF15377"/>
    </source>
</evidence>